<comment type="caution">
    <text evidence="2">The sequence shown here is derived from an EMBL/GenBank/DDBJ whole genome shotgun (WGS) entry which is preliminary data.</text>
</comment>
<sequence length="121" mass="12999">MSDLEPRPEQQRLDAVLCPHCDEVTMPNMLADGSVVCSCTAERALPLDLVQGTPWDGEHGSMPAPVDEPMMGPAGAPEHPMPPGEGQAVEPRPGLLPEDHGQFGRDVATEEYKPLRPPPKS</sequence>
<dbReference type="EMBL" id="JAJAQI010000060">
    <property type="protein sequence ID" value="MCB4825004.1"/>
    <property type="molecule type" value="Genomic_DNA"/>
</dbReference>
<feature type="region of interest" description="Disordered" evidence="1">
    <location>
        <begin position="51"/>
        <end position="121"/>
    </location>
</feature>
<organism evidence="2 3">
    <name type="scientific">Roseicella aerolata</name>
    <dbReference type="NCBI Taxonomy" id="2883479"/>
    <lineage>
        <taxon>Bacteria</taxon>
        <taxon>Pseudomonadati</taxon>
        <taxon>Pseudomonadota</taxon>
        <taxon>Alphaproteobacteria</taxon>
        <taxon>Acetobacterales</taxon>
        <taxon>Roseomonadaceae</taxon>
        <taxon>Roseicella</taxon>
    </lineage>
</organism>
<keyword evidence="3" id="KW-1185">Reference proteome</keyword>
<evidence type="ECO:0000313" key="3">
    <source>
        <dbReference type="Proteomes" id="UP001139311"/>
    </source>
</evidence>
<dbReference type="AlphaFoldDB" id="A0A9X1IHZ2"/>
<proteinExistence type="predicted"/>
<evidence type="ECO:0000256" key="1">
    <source>
        <dbReference type="SAM" id="MobiDB-lite"/>
    </source>
</evidence>
<accession>A0A9X1IHZ2</accession>
<feature type="compositionally biased region" description="Basic and acidic residues" evidence="1">
    <location>
        <begin position="97"/>
        <end position="114"/>
    </location>
</feature>
<protein>
    <submittedName>
        <fullName evidence="2">Uncharacterized protein</fullName>
    </submittedName>
</protein>
<dbReference type="RefSeq" id="WP_226613630.1">
    <property type="nucleotide sequence ID" value="NZ_JAJAQI010000060.1"/>
</dbReference>
<evidence type="ECO:0000313" key="2">
    <source>
        <dbReference type="EMBL" id="MCB4825004.1"/>
    </source>
</evidence>
<reference evidence="2" key="1">
    <citation type="submission" date="2021-10" db="EMBL/GenBank/DDBJ databases">
        <title>Roseicella aerolatum sp. nov., isolated from aerosols of e-waste dismantling site.</title>
        <authorList>
            <person name="Qin T."/>
        </authorList>
    </citation>
    <scope>NUCLEOTIDE SEQUENCE</scope>
    <source>
        <strain evidence="2">GB24</strain>
    </source>
</reference>
<name>A0A9X1IHZ2_9PROT</name>
<dbReference type="Proteomes" id="UP001139311">
    <property type="component" value="Unassembled WGS sequence"/>
</dbReference>
<gene>
    <name evidence="2" type="ORF">LHA35_25085</name>
</gene>